<dbReference type="FunCoup" id="A0A316V400">
    <property type="interactions" value="34"/>
</dbReference>
<feature type="transmembrane region" description="Helical" evidence="12">
    <location>
        <begin position="15"/>
        <end position="37"/>
    </location>
</feature>
<keyword evidence="9 12" id="KW-0811">Translocation</keyword>
<protein>
    <recommendedName>
        <fullName evidence="12">Presequence translocated-associated motor subunit PAM17</fullName>
    </recommendedName>
</protein>
<comment type="subunit">
    <text evidence="12">Component of the PAM complex.</text>
</comment>
<evidence type="ECO:0000256" key="10">
    <source>
        <dbReference type="ARBA" id="ARBA00023128"/>
    </source>
</evidence>
<name>A0A316V400_9BASI</name>
<keyword evidence="5 12" id="KW-0999">Mitochondrion inner membrane</keyword>
<evidence type="ECO:0000256" key="11">
    <source>
        <dbReference type="ARBA" id="ARBA00023136"/>
    </source>
</evidence>
<dbReference type="Pfam" id="PF08566">
    <property type="entry name" value="Pam17"/>
    <property type="match status" value="1"/>
</dbReference>
<dbReference type="EMBL" id="KZ819614">
    <property type="protein sequence ID" value="PWN31251.1"/>
    <property type="molecule type" value="Genomic_DNA"/>
</dbReference>
<feature type="transmembrane region" description="Helical" evidence="12">
    <location>
        <begin position="57"/>
        <end position="83"/>
    </location>
</feature>
<dbReference type="InterPro" id="IPR013875">
    <property type="entry name" value="Pam17"/>
</dbReference>
<evidence type="ECO:0000256" key="2">
    <source>
        <dbReference type="ARBA" id="ARBA00006837"/>
    </source>
</evidence>
<keyword evidence="10 12" id="KW-0496">Mitochondrion</keyword>
<gene>
    <name evidence="13" type="ORF">FA14DRAFT_108322</name>
</gene>
<feature type="non-terminal residue" evidence="13">
    <location>
        <position position="153"/>
    </location>
</feature>
<dbReference type="GO" id="GO:0001405">
    <property type="term" value="C:PAM complex, Tim23 associated import motor"/>
    <property type="evidence" value="ECO:0007669"/>
    <property type="project" value="UniProtKB-UniRule"/>
</dbReference>
<organism evidence="13 14">
    <name type="scientific">Meira miltonrushii</name>
    <dbReference type="NCBI Taxonomy" id="1280837"/>
    <lineage>
        <taxon>Eukaryota</taxon>
        <taxon>Fungi</taxon>
        <taxon>Dikarya</taxon>
        <taxon>Basidiomycota</taxon>
        <taxon>Ustilaginomycotina</taxon>
        <taxon>Exobasidiomycetes</taxon>
        <taxon>Exobasidiales</taxon>
        <taxon>Brachybasidiaceae</taxon>
        <taxon>Meira</taxon>
    </lineage>
</organism>
<dbReference type="OrthoDB" id="5970083at2759"/>
<dbReference type="Proteomes" id="UP000245771">
    <property type="component" value="Unassembled WGS sequence"/>
</dbReference>
<dbReference type="PANTHER" id="PTHR28021:SF1">
    <property type="entry name" value="PRESEQUENCE TRANSLOCATED-ASSOCIATED MOTOR SUBUNIT PAM17, MITOCHONDRIAL"/>
    <property type="match status" value="1"/>
</dbReference>
<dbReference type="InParanoid" id="A0A316V400"/>
<evidence type="ECO:0000313" key="14">
    <source>
        <dbReference type="Proteomes" id="UP000245771"/>
    </source>
</evidence>
<evidence type="ECO:0000256" key="3">
    <source>
        <dbReference type="ARBA" id="ARBA00022448"/>
    </source>
</evidence>
<dbReference type="PANTHER" id="PTHR28021">
    <property type="entry name" value="PRESEQUENCE TRANSLOCATED-ASSOCIATED MOTOR SUBUNIT PAM17, MITOCHONDRIAL"/>
    <property type="match status" value="1"/>
</dbReference>
<keyword evidence="7" id="KW-0809">Transit peptide</keyword>
<evidence type="ECO:0000313" key="13">
    <source>
        <dbReference type="EMBL" id="PWN31251.1"/>
    </source>
</evidence>
<evidence type="ECO:0000256" key="1">
    <source>
        <dbReference type="ARBA" id="ARBA00004448"/>
    </source>
</evidence>
<accession>A0A316V400</accession>
<dbReference type="AlphaFoldDB" id="A0A316V400"/>
<sequence length="153" mass="17342">LTWDRYLNLRKQRRLAGMVTTVPSTILAAAASGSYFLTQEIDPTSSPIAGVDPVYVYALLTLGCTGLGYLLGPSLGSGVWSLFHGKNRKQIEEKDKLFFEHITKQRVDPSRQTMQNRLPDYYGEKIGSIKDYRQWLRDQSTFRRKAAHGVDDD</sequence>
<evidence type="ECO:0000256" key="7">
    <source>
        <dbReference type="ARBA" id="ARBA00022946"/>
    </source>
</evidence>
<keyword evidence="6 12" id="KW-0653">Protein transport</keyword>
<dbReference type="GeneID" id="37017617"/>
<keyword evidence="11 12" id="KW-0472">Membrane</keyword>
<comment type="similarity">
    <text evidence="2 12">Belongs to the PAM17 family.</text>
</comment>
<evidence type="ECO:0000256" key="4">
    <source>
        <dbReference type="ARBA" id="ARBA00022692"/>
    </source>
</evidence>
<dbReference type="STRING" id="1280837.A0A316V400"/>
<comment type="subcellular location">
    <subcellularLocation>
        <location evidence="1 12">Mitochondrion inner membrane</location>
        <topology evidence="1 12">Multi-pass membrane protein</topology>
    </subcellularLocation>
</comment>
<dbReference type="RefSeq" id="XP_025351553.1">
    <property type="nucleotide sequence ID" value="XM_025495836.1"/>
</dbReference>
<keyword evidence="4 12" id="KW-0812">Transmembrane</keyword>
<proteinExistence type="inferred from homology"/>
<comment type="function">
    <text evidence="12">Component of the PAM complex, a complex required for the translocation of transit peptide-containing proteins from the inner membrane into the mitochondrial matrix in an ATP-dependent manner.</text>
</comment>
<keyword evidence="14" id="KW-1185">Reference proteome</keyword>
<evidence type="ECO:0000256" key="6">
    <source>
        <dbReference type="ARBA" id="ARBA00022927"/>
    </source>
</evidence>
<evidence type="ECO:0000256" key="9">
    <source>
        <dbReference type="ARBA" id="ARBA00023010"/>
    </source>
</evidence>
<reference evidence="13 14" key="1">
    <citation type="journal article" date="2018" name="Mol. Biol. Evol.">
        <title>Broad Genomic Sampling Reveals a Smut Pathogenic Ancestry of the Fungal Clade Ustilaginomycotina.</title>
        <authorList>
            <person name="Kijpornyongpan T."/>
            <person name="Mondo S.J."/>
            <person name="Barry K."/>
            <person name="Sandor L."/>
            <person name="Lee J."/>
            <person name="Lipzen A."/>
            <person name="Pangilinan J."/>
            <person name="LaButti K."/>
            <person name="Hainaut M."/>
            <person name="Henrissat B."/>
            <person name="Grigoriev I.V."/>
            <person name="Spatafora J.W."/>
            <person name="Aime M.C."/>
        </authorList>
    </citation>
    <scope>NUCLEOTIDE SEQUENCE [LARGE SCALE GENOMIC DNA]</scope>
    <source>
        <strain evidence="13 14">MCA 3882</strain>
    </source>
</reference>
<evidence type="ECO:0000256" key="8">
    <source>
        <dbReference type="ARBA" id="ARBA00022989"/>
    </source>
</evidence>
<evidence type="ECO:0000256" key="12">
    <source>
        <dbReference type="RuleBase" id="RU367146"/>
    </source>
</evidence>
<keyword evidence="3 12" id="KW-0813">Transport</keyword>
<feature type="non-terminal residue" evidence="13">
    <location>
        <position position="1"/>
    </location>
</feature>
<dbReference type="GO" id="GO:0030150">
    <property type="term" value="P:protein import into mitochondrial matrix"/>
    <property type="evidence" value="ECO:0007669"/>
    <property type="project" value="UniProtKB-UniRule"/>
</dbReference>
<evidence type="ECO:0000256" key="5">
    <source>
        <dbReference type="ARBA" id="ARBA00022792"/>
    </source>
</evidence>
<keyword evidence="8 12" id="KW-1133">Transmembrane helix</keyword>